<dbReference type="PANTHER" id="PTHR30373:SF2">
    <property type="entry name" value="UPF0603 PROTEIN YGCG"/>
    <property type="match status" value="1"/>
</dbReference>
<dbReference type="Gene3D" id="1.25.40.10">
    <property type="entry name" value="Tetratricopeptide repeat domain"/>
    <property type="match status" value="1"/>
</dbReference>
<dbReference type="Gene3D" id="3.10.310.50">
    <property type="match status" value="1"/>
</dbReference>
<dbReference type="AlphaFoldDB" id="A0A5K7ZCH1"/>
<protein>
    <recommendedName>
        <fullName evidence="2">TPM domain-containing protein</fullName>
    </recommendedName>
</protein>
<evidence type="ECO:0000259" key="2">
    <source>
        <dbReference type="Pfam" id="PF04536"/>
    </source>
</evidence>
<dbReference type="KEGG" id="dwd:DSCW_58920"/>
<dbReference type="Pfam" id="PF13432">
    <property type="entry name" value="TPR_16"/>
    <property type="match status" value="1"/>
</dbReference>
<dbReference type="SMART" id="SM00028">
    <property type="entry name" value="TPR"/>
    <property type="match status" value="2"/>
</dbReference>
<sequence>MNRSKRNFSASIKRRIFFVVVLAGLLACSREQAFDLEKFIRQRPDDDGRIFDYVGLMQDVTESADLYLSTIHDRYHIEILIAAVPSLQGKYSVNQAAAKLFTNWDVGRDDQGRGILLLLVDDTKEVKLEVGLELEDVFTDMFTGYIEDLQLQPRFAAGELEIGLIAVMEELEARSQVKYRGKYTPADIDRLDTEYLSQGAGALRDLDEEFQQIQFSGTVNNDYPAGQTPDEAWQTMIRRWQDKVRDPYVGVFTPLARLTYRDFTNMPDSRFEKEFRTYANRPYEIRREGNYAVVWFGKKKGWDNSPFLLSRTFEGWQFDLVHQRRFIRMGPAPEWGVEFSEYPHMGLLMDAFQFKGQDIPLEGEDLYTIGRDVELANRILEQEASYQASPEDFDALMTLGRLYTIASMSRKSIALLKKARAENPDDPRPYKYLAIAHVNAHYQYDTALKMLDEYLKRAPGDAFGHNFRGYICYRKKEYKKAADAFEQALATKPDNCYAHFYLAYTYAWLYNKALKLDPRRSTYKNRFYLHRDRTRTYQGSHPLRVTKLNQWLAAKK</sequence>
<dbReference type="OrthoDB" id="5405492at2"/>
<dbReference type="EMBL" id="AP021875">
    <property type="protein sequence ID" value="BBO78475.1"/>
    <property type="molecule type" value="Genomic_DNA"/>
</dbReference>
<evidence type="ECO:0000313" key="4">
    <source>
        <dbReference type="Proteomes" id="UP000427769"/>
    </source>
</evidence>
<dbReference type="InterPro" id="IPR019734">
    <property type="entry name" value="TPR_rpt"/>
</dbReference>
<dbReference type="SUPFAM" id="SSF48452">
    <property type="entry name" value="TPR-like"/>
    <property type="match status" value="1"/>
</dbReference>
<dbReference type="PANTHER" id="PTHR30373">
    <property type="entry name" value="UPF0603 PROTEIN YGCG"/>
    <property type="match status" value="1"/>
</dbReference>
<keyword evidence="1" id="KW-0802">TPR repeat</keyword>
<dbReference type="InterPro" id="IPR011990">
    <property type="entry name" value="TPR-like_helical_dom_sf"/>
</dbReference>
<feature type="repeat" description="TPR" evidence="1">
    <location>
        <begin position="462"/>
        <end position="495"/>
    </location>
</feature>
<gene>
    <name evidence="3" type="ORF">DSCW_58920</name>
</gene>
<dbReference type="Proteomes" id="UP000427769">
    <property type="component" value="Chromosome"/>
</dbReference>
<keyword evidence="4" id="KW-1185">Reference proteome</keyword>
<dbReference type="RefSeq" id="WP_155307107.1">
    <property type="nucleotide sequence ID" value="NZ_AP021875.1"/>
</dbReference>
<dbReference type="Pfam" id="PF04536">
    <property type="entry name" value="TPM_phosphatase"/>
    <property type="match status" value="1"/>
</dbReference>
<reference evidence="3 4" key="1">
    <citation type="submission" date="2019-11" db="EMBL/GenBank/DDBJ databases">
        <title>Comparative genomics of hydrocarbon-degrading Desulfosarcina strains.</title>
        <authorList>
            <person name="Watanabe M."/>
            <person name="Kojima H."/>
            <person name="Fukui M."/>
        </authorList>
    </citation>
    <scope>NUCLEOTIDE SEQUENCE [LARGE SCALE GENOMIC DNA]</scope>
    <source>
        <strain evidence="3 4">PP31</strain>
    </source>
</reference>
<evidence type="ECO:0000256" key="1">
    <source>
        <dbReference type="PROSITE-ProRule" id="PRU00339"/>
    </source>
</evidence>
<dbReference type="InterPro" id="IPR007621">
    <property type="entry name" value="TPM_dom"/>
</dbReference>
<accession>A0A5K7ZCH1</accession>
<feature type="domain" description="TPM" evidence="2">
    <location>
        <begin position="51"/>
        <end position="173"/>
    </location>
</feature>
<dbReference type="PROSITE" id="PS51257">
    <property type="entry name" value="PROKAR_LIPOPROTEIN"/>
    <property type="match status" value="1"/>
</dbReference>
<dbReference type="PROSITE" id="PS50005">
    <property type="entry name" value="TPR"/>
    <property type="match status" value="1"/>
</dbReference>
<organism evidence="3 4">
    <name type="scientific">Desulfosarcina widdelii</name>
    <dbReference type="NCBI Taxonomy" id="947919"/>
    <lineage>
        <taxon>Bacteria</taxon>
        <taxon>Pseudomonadati</taxon>
        <taxon>Thermodesulfobacteriota</taxon>
        <taxon>Desulfobacteria</taxon>
        <taxon>Desulfobacterales</taxon>
        <taxon>Desulfosarcinaceae</taxon>
        <taxon>Desulfosarcina</taxon>
    </lineage>
</organism>
<name>A0A5K7ZCH1_9BACT</name>
<evidence type="ECO:0000313" key="3">
    <source>
        <dbReference type="EMBL" id="BBO78475.1"/>
    </source>
</evidence>
<proteinExistence type="predicted"/>